<proteinExistence type="predicted"/>
<evidence type="ECO:0000256" key="1">
    <source>
        <dbReference type="SAM" id="Coils"/>
    </source>
</evidence>
<sequence>MPPPAPQPIRSANRRLQIARRRRRAALAAKEELKERLSALAARNKLLEQAVQRVAAAMEEGLGHRQALFSENLNLREDLLQAHSDIEGLSARQAVLTRETEAKLLQYEEQLRDGQTELAEAKRGLQEATGVIDRAMRQGLLPGGCLGSEWGARTLKQEGPAPEQGPCTAHWVGRETPREHAGSLSTPDAVD</sequence>
<evidence type="ECO:0000313" key="4">
    <source>
        <dbReference type="Proteomes" id="UP000298030"/>
    </source>
</evidence>
<reference evidence="3 4" key="1">
    <citation type="journal article" date="2019" name="Nat. Ecol. Evol.">
        <title>Megaphylogeny resolves global patterns of mushroom evolution.</title>
        <authorList>
            <person name="Varga T."/>
            <person name="Krizsan K."/>
            <person name="Foldi C."/>
            <person name="Dima B."/>
            <person name="Sanchez-Garcia M."/>
            <person name="Sanchez-Ramirez S."/>
            <person name="Szollosi G.J."/>
            <person name="Szarkandi J.G."/>
            <person name="Papp V."/>
            <person name="Albert L."/>
            <person name="Andreopoulos W."/>
            <person name="Angelini C."/>
            <person name="Antonin V."/>
            <person name="Barry K.W."/>
            <person name="Bougher N.L."/>
            <person name="Buchanan P."/>
            <person name="Buyck B."/>
            <person name="Bense V."/>
            <person name="Catcheside P."/>
            <person name="Chovatia M."/>
            <person name="Cooper J."/>
            <person name="Damon W."/>
            <person name="Desjardin D."/>
            <person name="Finy P."/>
            <person name="Geml J."/>
            <person name="Haridas S."/>
            <person name="Hughes K."/>
            <person name="Justo A."/>
            <person name="Karasinski D."/>
            <person name="Kautmanova I."/>
            <person name="Kiss B."/>
            <person name="Kocsube S."/>
            <person name="Kotiranta H."/>
            <person name="LaButti K.M."/>
            <person name="Lechner B.E."/>
            <person name="Liimatainen K."/>
            <person name="Lipzen A."/>
            <person name="Lukacs Z."/>
            <person name="Mihaltcheva S."/>
            <person name="Morgado L.N."/>
            <person name="Niskanen T."/>
            <person name="Noordeloos M.E."/>
            <person name="Ohm R.A."/>
            <person name="Ortiz-Santana B."/>
            <person name="Ovrebo C."/>
            <person name="Racz N."/>
            <person name="Riley R."/>
            <person name="Savchenko A."/>
            <person name="Shiryaev A."/>
            <person name="Soop K."/>
            <person name="Spirin V."/>
            <person name="Szebenyi C."/>
            <person name="Tomsovsky M."/>
            <person name="Tulloss R.E."/>
            <person name="Uehling J."/>
            <person name="Grigoriev I.V."/>
            <person name="Vagvolgyi C."/>
            <person name="Papp T."/>
            <person name="Martin F.M."/>
            <person name="Miettinen O."/>
            <person name="Hibbett D.S."/>
            <person name="Nagy L.G."/>
        </authorList>
    </citation>
    <scope>NUCLEOTIDE SEQUENCE [LARGE SCALE GENOMIC DNA]</scope>
    <source>
        <strain evidence="3 4">FP101781</strain>
    </source>
</reference>
<accession>A0A4Y7S5Y5</accession>
<feature type="region of interest" description="Disordered" evidence="2">
    <location>
        <begin position="152"/>
        <end position="191"/>
    </location>
</feature>
<dbReference type="EMBL" id="QPFP01000320">
    <property type="protein sequence ID" value="TEB16774.1"/>
    <property type="molecule type" value="Genomic_DNA"/>
</dbReference>
<keyword evidence="4" id="KW-1185">Reference proteome</keyword>
<protein>
    <submittedName>
        <fullName evidence="3">Uncharacterized protein</fullName>
    </submittedName>
</protein>
<comment type="caution">
    <text evidence="3">The sequence shown here is derived from an EMBL/GenBank/DDBJ whole genome shotgun (WGS) entry which is preliminary data.</text>
</comment>
<name>A0A4Y7S5Y5_COPMI</name>
<organism evidence="3 4">
    <name type="scientific">Coprinellus micaceus</name>
    <name type="common">Glistening ink-cap mushroom</name>
    <name type="synonym">Coprinus micaceus</name>
    <dbReference type="NCBI Taxonomy" id="71717"/>
    <lineage>
        <taxon>Eukaryota</taxon>
        <taxon>Fungi</taxon>
        <taxon>Dikarya</taxon>
        <taxon>Basidiomycota</taxon>
        <taxon>Agaricomycotina</taxon>
        <taxon>Agaricomycetes</taxon>
        <taxon>Agaricomycetidae</taxon>
        <taxon>Agaricales</taxon>
        <taxon>Agaricineae</taxon>
        <taxon>Psathyrellaceae</taxon>
        <taxon>Coprinellus</taxon>
    </lineage>
</organism>
<dbReference type="Proteomes" id="UP000298030">
    <property type="component" value="Unassembled WGS sequence"/>
</dbReference>
<dbReference type="AlphaFoldDB" id="A0A4Y7S5Y5"/>
<keyword evidence="1" id="KW-0175">Coiled coil</keyword>
<feature type="coiled-coil region" evidence="1">
    <location>
        <begin position="9"/>
        <end position="50"/>
    </location>
</feature>
<gene>
    <name evidence="3" type="ORF">FA13DRAFT_1804535</name>
</gene>
<evidence type="ECO:0000313" key="3">
    <source>
        <dbReference type="EMBL" id="TEB16774.1"/>
    </source>
</evidence>
<evidence type="ECO:0000256" key="2">
    <source>
        <dbReference type="SAM" id="MobiDB-lite"/>
    </source>
</evidence>
<feature type="compositionally biased region" description="Basic and acidic residues" evidence="2">
    <location>
        <begin position="172"/>
        <end position="181"/>
    </location>
</feature>
<feature type="coiled-coil region" evidence="1">
    <location>
        <begin position="97"/>
        <end position="138"/>
    </location>
</feature>